<name>A0ABT3HVV6_9FLAO</name>
<comment type="caution">
    <text evidence="1">The sequence shown here is derived from an EMBL/GenBank/DDBJ whole genome shotgun (WGS) entry which is preliminary data.</text>
</comment>
<accession>A0ABT3HVV6</accession>
<dbReference type="RefSeq" id="WP_264749166.1">
    <property type="nucleotide sequence ID" value="NZ_JAPDHW010000003.1"/>
</dbReference>
<dbReference type="Proteomes" id="UP001163731">
    <property type="component" value="Unassembled WGS sequence"/>
</dbReference>
<sequence length="112" mass="12827">MEALFILAVNKKPYSSEKIKEFVKSIDEDNSSYNYYFGTHKYGHHWGVKANIQTFIKEKILDESFLLSALGSPVEIKDSLFDGKPAKCFVYLIEGVRIYFVEGFAVGMDELK</sequence>
<reference evidence="1" key="1">
    <citation type="submission" date="2022-10" db="EMBL/GenBank/DDBJ databases">
        <title>Chryseobacterium babae sp. nov. isolated from the gut of the beetle Oryctes rhinoceros, and Chryseobacterium kimseyorum sp. nov., isolated from a stick insect rearing cage.</title>
        <authorList>
            <person name="Shelomi M."/>
            <person name="Han C.-J."/>
            <person name="Chen W.-M."/>
            <person name="Chen H.-K."/>
            <person name="Liaw S.-J."/>
            <person name="Muhle E."/>
            <person name="Clermont D."/>
        </authorList>
    </citation>
    <scope>NUCLEOTIDE SEQUENCE</scope>
    <source>
        <strain evidence="1">09-1422</strain>
    </source>
</reference>
<keyword evidence="2" id="KW-1185">Reference proteome</keyword>
<gene>
    <name evidence="1" type="ORF">OMO38_05240</name>
</gene>
<organism evidence="1 2">
    <name type="scientific">Chryseobacterium kimseyorum</name>
    <dbReference type="NCBI Taxonomy" id="2984028"/>
    <lineage>
        <taxon>Bacteria</taxon>
        <taxon>Pseudomonadati</taxon>
        <taxon>Bacteroidota</taxon>
        <taxon>Flavobacteriia</taxon>
        <taxon>Flavobacteriales</taxon>
        <taxon>Weeksellaceae</taxon>
        <taxon>Chryseobacterium group</taxon>
        <taxon>Chryseobacterium</taxon>
    </lineage>
</organism>
<evidence type="ECO:0000313" key="2">
    <source>
        <dbReference type="Proteomes" id="UP001163731"/>
    </source>
</evidence>
<protein>
    <submittedName>
        <fullName evidence="1">Uncharacterized protein</fullName>
    </submittedName>
</protein>
<evidence type="ECO:0000313" key="1">
    <source>
        <dbReference type="EMBL" id="MCW3167927.1"/>
    </source>
</evidence>
<proteinExistence type="predicted"/>
<dbReference type="EMBL" id="JAPDHW010000003">
    <property type="protein sequence ID" value="MCW3167927.1"/>
    <property type="molecule type" value="Genomic_DNA"/>
</dbReference>